<accession>A0A8J8N902</accession>
<name>A0A8J8N902_HALGN</name>
<evidence type="ECO:0000313" key="1">
    <source>
        <dbReference type="EMBL" id="TNV70591.1"/>
    </source>
</evidence>
<dbReference type="AlphaFoldDB" id="A0A8J8N902"/>
<organism evidence="1 2">
    <name type="scientific">Halteria grandinella</name>
    <dbReference type="NCBI Taxonomy" id="5974"/>
    <lineage>
        <taxon>Eukaryota</taxon>
        <taxon>Sar</taxon>
        <taxon>Alveolata</taxon>
        <taxon>Ciliophora</taxon>
        <taxon>Intramacronucleata</taxon>
        <taxon>Spirotrichea</taxon>
        <taxon>Stichotrichia</taxon>
        <taxon>Sporadotrichida</taxon>
        <taxon>Halteriidae</taxon>
        <taxon>Halteria</taxon>
    </lineage>
</organism>
<keyword evidence="2" id="KW-1185">Reference proteome</keyword>
<evidence type="ECO:0000313" key="2">
    <source>
        <dbReference type="Proteomes" id="UP000785679"/>
    </source>
</evidence>
<dbReference type="Proteomes" id="UP000785679">
    <property type="component" value="Unassembled WGS sequence"/>
</dbReference>
<reference evidence="1" key="1">
    <citation type="submission" date="2019-06" db="EMBL/GenBank/DDBJ databases">
        <authorList>
            <person name="Zheng W."/>
        </authorList>
    </citation>
    <scope>NUCLEOTIDE SEQUENCE</scope>
    <source>
        <strain evidence="1">QDHG01</strain>
    </source>
</reference>
<gene>
    <name evidence="1" type="ORF">FGO68_gene3912</name>
</gene>
<comment type="caution">
    <text evidence="1">The sequence shown here is derived from an EMBL/GenBank/DDBJ whole genome shotgun (WGS) entry which is preliminary data.</text>
</comment>
<proteinExistence type="predicted"/>
<protein>
    <submittedName>
        <fullName evidence="1">Uncharacterized protein</fullName>
    </submittedName>
</protein>
<sequence>MALSIDQGYQISLQSWSHVCTQLRRWHGLARIRGSLAGKQSVLDIFCQQPVPSAQTNVPLACHISSQSMESEICDLLWPFPYLIIWLQFMHAWRNKQCALSSKPRWLRGAAYLHSTIALDL</sequence>
<dbReference type="EMBL" id="RRYP01035396">
    <property type="protein sequence ID" value="TNV70591.1"/>
    <property type="molecule type" value="Genomic_DNA"/>
</dbReference>